<dbReference type="InterPro" id="IPR050438">
    <property type="entry name" value="LMW_PTPase"/>
</dbReference>
<dbReference type="Gene3D" id="3.40.50.2300">
    <property type="match status" value="1"/>
</dbReference>
<keyword evidence="3" id="KW-0378">Hydrolase</keyword>
<dbReference type="InterPro" id="IPR036196">
    <property type="entry name" value="Ptyr_pPase_sf"/>
</dbReference>
<dbReference type="EC" id="3.1.3.48" evidence="2"/>
<proteinExistence type="inferred from homology"/>
<evidence type="ECO:0000256" key="3">
    <source>
        <dbReference type="ARBA" id="ARBA00022801"/>
    </source>
</evidence>
<dbReference type="Proteomes" id="UP001595445">
    <property type="component" value="Unassembled WGS sequence"/>
</dbReference>
<evidence type="ECO:0000313" key="7">
    <source>
        <dbReference type="EMBL" id="MFC3087920.1"/>
    </source>
</evidence>
<comment type="similarity">
    <text evidence="1">Belongs to the low molecular weight phosphotyrosine protein phosphatase family.</text>
</comment>
<evidence type="ECO:0000256" key="4">
    <source>
        <dbReference type="ARBA" id="ARBA00022912"/>
    </source>
</evidence>
<reference evidence="8" key="1">
    <citation type="journal article" date="2019" name="Int. J. Syst. Evol. Microbiol.">
        <title>The Global Catalogue of Microorganisms (GCM) 10K type strain sequencing project: providing services to taxonomists for standard genome sequencing and annotation.</title>
        <authorList>
            <consortium name="The Broad Institute Genomics Platform"/>
            <consortium name="The Broad Institute Genome Sequencing Center for Infectious Disease"/>
            <person name="Wu L."/>
            <person name="Ma J."/>
        </authorList>
    </citation>
    <scope>NUCLEOTIDE SEQUENCE [LARGE SCALE GENOMIC DNA]</scope>
    <source>
        <strain evidence="8">KCTC 62102</strain>
    </source>
</reference>
<dbReference type="PRINTS" id="PR00719">
    <property type="entry name" value="LMWPTPASE"/>
</dbReference>
<keyword evidence="4" id="KW-0904">Protein phosphatase</keyword>
<evidence type="ECO:0000256" key="2">
    <source>
        <dbReference type="ARBA" id="ARBA00013064"/>
    </source>
</evidence>
<keyword evidence="8" id="KW-1185">Reference proteome</keyword>
<feature type="domain" description="Phosphotyrosine protein phosphatase I" evidence="6">
    <location>
        <begin position="3"/>
        <end position="141"/>
    </location>
</feature>
<dbReference type="SUPFAM" id="SSF52788">
    <property type="entry name" value="Phosphotyrosine protein phosphatases I"/>
    <property type="match status" value="1"/>
</dbReference>
<dbReference type="InterPro" id="IPR023485">
    <property type="entry name" value="Ptyr_pPase"/>
</dbReference>
<accession>A0ABV7DYP7</accession>
<organism evidence="7 8">
    <name type="scientific">Tabrizicola soli</name>
    <dbReference type="NCBI Taxonomy" id="2185115"/>
    <lineage>
        <taxon>Bacteria</taxon>
        <taxon>Pseudomonadati</taxon>
        <taxon>Pseudomonadota</taxon>
        <taxon>Alphaproteobacteria</taxon>
        <taxon>Rhodobacterales</taxon>
        <taxon>Paracoccaceae</taxon>
        <taxon>Tabrizicola</taxon>
    </lineage>
</organism>
<dbReference type="InterPro" id="IPR017867">
    <property type="entry name" value="Tyr_phospatase_low_mol_wt"/>
</dbReference>
<evidence type="ECO:0000256" key="1">
    <source>
        <dbReference type="ARBA" id="ARBA00011063"/>
    </source>
</evidence>
<evidence type="ECO:0000313" key="8">
    <source>
        <dbReference type="Proteomes" id="UP001595445"/>
    </source>
</evidence>
<dbReference type="Pfam" id="PF01451">
    <property type="entry name" value="LMWPc"/>
    <property type="match status" value="1"/>
</dbReference>
<dbReference type="RefSeq" id="WP_354001358.1">
    <property type="nucleotide sequence ID" value="NZ_JAEACP010000042.1"/>
</dbReference>
<dbReference type="CDD" id="cd16343">
    <property type="entry name" value="LMWPTP"/>
    <property type="match status" value="1"/>
</dbReference>
<evidence type="ECO:0000259" key="6">
    <source>
        <dbReference type="SMART" id="SM00226"/>
    </source>
</evidence>
<evidence type="ECO:0000256" key="5">
    <source>
        <dbReference type="ARBA" id="ARBA00051722"/>
    </source>
</evidence>
<comment type="caution">
    <text evidence="7">The sequence shown here is derived from an EMBL/GenBank/DDBJ whole genome shotgun (WGS) entry which is preliminary data.</text>
</comment>
<dbReference type="SMART" id="SM00226">
    <property type="entry name" value="LMWPc"/>
    <property type="match status" value="1"/>
</dbReference>
<dbReference type="PANTHER" id="PTHR11717">
    <property type="entry name" value="LOW MOLECULAR WEIGHT PROTEIN TYROSINE PHOSPHATASE"/>
    <property type="match status" value="1"/>
</dbReference>
<comment type="catalytic activity">
    <reaction evidence="5">
        <text>O-phospho-L-tyrosyl-[protein] + H2O = L-tyrosyl-[protein] + phosphate</text>
        <dbReference type="Rhea" id="RHEA:10684"/>
        <dbReference type="Rhea" id="RHEA-COMP:10136"/>
        <dbReference type="Rhea" id="RHEA-COMP:20101"/>
        <dbReference type="ChEBI" id="CHEBI:15377"/>
        <dbReference type="ChEBI" id="CHEBI:43474"/>
        <dbReference type="ChEBI" id="CHEBI:46858"/>
        <dbReference type="ChEBI" id="CHEBI:61978"/>
        <dbReference type="EC" id="3.1.3.48"/>
    </reaction>
</comment>
<gene>
    <name evidence="7" type="ORF">ACFOD6_17905</name>
</gene>
<protein>
    <recommendedName>
        <fullName evidence="2">protein-tyrosine-phosphatase</fullName>
        <ecNumber evidence="2">3.1.3.48</ecNumber>
    </recommendedName>
</protein>
<dbReference type="EMBL" id="JBHRSM010000040">
    <property type="protein sequence ID" value="MFC3087920.1"/>
    <property type="molecule type" value="Genomic_DNA"/>
</dbReference>
<sequence>MIHSILVVCVGNICRSPTGERMLRAVLPGVDIHSAGIAALVGHAADETTRAVAAEHGLDVDGHVARQFTPELGKAADLILVMEPGHRREIARRAPELAGRTMLFDHWTGGHGIPDPHRQSHVVHEEVHALIAAAANAWARRLAAGE</sequence>
<name>A0ABV7DYP7_9RHOB</name>
<dbReference type="PANTHER" id="PTHR11717:SF31">
    <property type="entry name" value="LOW MOLECULAR WEIGHT PROTEIN-TYROSINE-PHOSPHATASE ETP-RELATED"/>
    <property type="match status" value="1"/>
</dbReference>